<dbReference type="GO" id="GO:0003723">
    <property type="term" value="F:RNA binding"/>
    <property type="evidence" value="ECO:0007669"/>
    <property type="project" value="InterPro"/>
</dbReference>
<dbReference type="Pfam" id="PF09000">
    <property type="entry name" value="Cytotoxic"/>
    <property type="match status" value="1"/>
</dbReference>
<dbReference type="Proteomes" id="UP000030652">
    <property type="component" value="Unassembled WGS sequence"/>
</dbReference>
<proteinExistence type="predicted"/>
<dbReference type="eggNOG" id="ENOG502ZDS4">
    <property type="taxonomic scope" value="Bacteria"/>
</dbReference>
<evidence type="ECO:0000313" key="3">
    <source>
        <dbReference type="Proteomes" id="UP000030652"/>
    </source>
</evidence>
<evidence type="ECO:0000259" key="1">
    <source>
        <dbReference type="Pfam" id="PF09000"/>
    </source>
</evidence>
<dbReference type="InterPro" id="IPR009105">
    <property type="entry name" value="Colicin_E3_ribonuclease"/>
</dbReference>
<dbReference type="InterPro" id="IPR036725">
    <property type="entry name" value="ColE3_ribonuclease_sf"/>
</dbReference>
<dbReference type="Gene3D" id="3.10.380.10">
    <property type="entry name" value="Colicin E3-like ribonuclease domain"/>
    <property type="match status" value="1"/>
</dbReference>
<accession>A0A0B0EHY6</accession>
<gene>
    <name evidence="2" type="ORF">SCABRO_01567</name>
</gene>
<dbReference type="AlphaFoldDB" id="A0A0B0EHY6"/>
<organism evidence="2 3">
    <name type="scientific">Candidatus Scalindua brodae</name>
    <dbReference type="NCBI Taxonomy" id="237368"/>
    <lineage>
        <taxon>Bacteria</taxon>
        <taxon>Pseudomonadati</taxon>
        <taxon>Planctomycetota</taxon>
        <taxon>Candidatus Brocadiia</taxon>
        <taxon>Candidatus Brocadiales</taxon>
        <taxon>Candidatus Scalinduaceae</taxon>
        <taxon>Candidatus Scalindua</taxon>
    </lineage>
</organism>
<protein>
    <submittedName>
        <fullName evidence="2">Cytotoxic</fullName>
    </submittedName>
</protein>
<name>A0A0B0EHY6_9BACT</name>
<reference evidence="2 3" key="1">
    <citation type="submission" date="2014-10" db="EMBL/GenBank/DDBJ databases">
        <title>Draft genome of anammox bacterium scalindua brodae, obtained using differential coverage binning of sequence data from two enrichment reactors.</title>
        <authorList>
            <person name="Speth D.R."/>
            <person name="Russ L."/>
            <person name="Kartal B."/>
            <person name="Op den Camp H.J."/>
            <person name="Dutilh B.E."/>
            <person name="Jetten M.S."/>
        </authorList>
    </citation>
    <scope>NUCLEOTIDE SEQUENCE [LARGE SCALE GENOMIC DNA]</scope>
    <source>
        <strain evidence="2">RU1</strain>
    </source>
</reference>
<dbReference type="SUPFAM" id="SSF63840">
    <property type="entry name" value="Ribonuclease domain of colicin E3"/>
    <property type="match status" value="1"/>
</dbReference>
<sequence length="81" mass="9288">MGENLPGTPKPKPCFLDEQDKFGVRGGKQIWLSNDRARYFTWDSLHGEIEVFNKRGWHLGSLDAETGQYIKQPVKGRKINV</sequence>
<evidence type="ECO:0000313" key="2">
    <source>
        <dbReference type="EMBL" id="KHE92677.1"/>
    </source>
</evidence>
<dbReference type="GO" id="GO:0043022">
    <property type="term" value="F:ribosome binding"/>
    <property type="evidence" value="ECO:0007669"/>
    <property type="project" value="InterPro"/>
</dbReference>
<comment type="caution">
    <text evidence="2">The sequence shown here is derived from an EMBL/GenBank/DDBJ whole genome shotgun (WGS) entry which is preliminary data.</text>
</comment>
<feature type="domain" description="Colicin E3-like ribonuclease" evidence="1">
    <location>
        <begin position="24"/>
        <end position="79"/>
    </location>
</feature>
<dbReference type="EMBL" id="JRYO01000103">
    <property type="protein sequence ID" value="KHE92677.1"/>
    <property type="molecule type" value="Genomic_DNA"/>
</dbReference>
<dbReference type="GO" id="GO:0016788">
    <property type="term" value="F:hydrolase activity, acting on ester bonds"/>
    <property type="evidence" value="ECO:0007669"/>
    <property type="project" value="InterPro"/>
</dbReference>